<evidence type="ECO:0000259" key="1">
    <source>
        <dbReference type="Pfam" id="PF21607"/>
    </source>
</evidence>
<accession>A0ABT1QNY4</accession>
<dbReference type="InterPro" id="IPR013785">
    <property type="entry name" value="Aldolase_TIM"/>
</dbReference>
<proteinExistence type="predicted"/>
<dbReference type="SUPFAM" id="SSF51412">
    <property type="entry name" value="Inosine monophosphate dehydrogenase (IMPDH)"/>
    <property type="match status" value="1"/>
</dbReference>
<dbReference type="CDD" id="cd04742">
    <property type="entry name" value="NPD_FabD"/>
    <property type="match status" value="1"/>
</dbReference>
<name>A0ABT1QNY4_9GAMM</name>
<sequence>MTSNAIRLSPAVLGSKGFREVYRTKYAYLAGAMYRGIASKELVIRMGKANLFAFFGSAGMSPGEVEQHLVAIKQALGNNEAFGMNLLTDLDRPQAEMDMVKLYVRYGVRYVEAAAYMHITPALVWFRLQGLRAGADGRLVSEHRILAKVSRPEVAALFMAPAPEKIVRLLLEEGQITPEQAQWAARIPVATEICVEADSGGHTDCGIPTVLFPAIKRLRDDALRHYGDDVTLYVGQAGGIGSPEAAAAAYIMGADFILTGSINQCSVESGTSDTTKNMLQEMNVQDTDYAPAGDMFELGAKVQVLKRGVFFPARANKLYSLYMQYNGLHEIPPNVQQQLQERYFKRSFEQIWEDNKLYLASTGRQHEIQALEASPKQKMARIFKWYFAHTTRLAFSGDDEHRVDFQVHTGPSLGAFNQWVRGSEIESWRNRHVDDIAERLMTATAELLSQSYARLAALSEGASA</sequence>
<dbReference type="InterPro" id="IPR014179">
    <property type="entry name" value="PfaD-like_TIM-barrel"/>
</dbReference>
<reference evidence="2" key="1">
    <citation type="submission" date="2022-07" db="EMBL/GenBank/DDBJ databases">
        <title>Tahibacter sp., a new gammaproteobacterium isolated from the silt sample collected at pig farm.</title>
        <authorList>
            <person name="Chen H."/>
        </authorList>
    </citation>
    <scope>NUCLEOTIDE SEQUENCE</scope>
    <source>
        <strain evidence="2">P2K</strain>
    </source>
</reference>
<organism evidence="2 3">
    <name type="scientific">Tahibacter harae</name>
    <dbReference type="NCBI Taxonomy" id="2963937"/>
    <lineage>
        <taxon>Bacteria</taxon>
        <taxon>Pseudomonadati</taxon>
        <taxon>Pseudomonadota</taxon>
        <taxon>Gammaproteobacteria</taxon>
        <taxon>Lysobacterales</taxon>
        <taxon>Rhodanobacteraceae</taxon>
        <taxon>Tahibacter</taxon>
    </lineage>
</organism>
<evidence type="ECO:0000313" key="3">
    <source>
        <dbReference type="Proteomes" id="UP001165498"/>
    </source>
</evidence>
<evidence type="ECO:0000313" key="2">
    <source>
        <dbReference type="EMBL" id="MCQ4163485.1"/>
    </source>
</evidence>
<dbReference type="Pfam" id="PF21607">
    <property type="entry name" value="FabD_helical_ins"/>
    <property type="match status" value="1"/>
</dbReference>
<dbReference type="EMBL" id="JANFQO010000002">
    <property type="protein sequence ID" value="MCQ4163485.1"/>
    <property type="molecule type" value="Genomic_DNA"/>
</dbReference>
<gene>
    <name evidence="2" type="ORF">NM961_02055</name>
</gene>
<keyword evidence="3" id="KW-1185">Reference proteome</keyword>
<dbReference type="PANTHER" id="PTHR32332:SF20">
    <property type="entry name" value="2-NITROPROPANE DIOXYGENASE-LIKE PROTEIN"/>
    <property type="match status" value="1"/>
</dbReference>
<dbReference type="RefSeq" id="WP_255910696.1">
    <property type="nucleotide sequence ID" value="NZ_JANFQO010000002.1"/>
</dbReference>
<dbReference type="Proteomes" id="UP001165498">
    <property type="component" value="Unassembled WGS sequence"/>
</dbReference>
<dbReference type="PANTHER" id="PTHR32332">
    <property type="entry name" value="2-NITROPROPANE DIOXYGENASE"/>
    <property type="match status" value="1"/>
</dbReference>
<comment type="caution">
    <text evidence="2">The sequence shown here is derived from an EMBL/GenBank/DDBJ whole genome shotgun (WGS) entry which is preliminary data.</text>
</comment>
<feature type="domain" description="[Acyl-carrier-protein] S-malonyltransferase-like inserted helical" evidence="1">
    <location>
        <begin position="325"/>
        <end position="405"/>
    </location>
</feature>
<dbReference type="Gene3D" id="3.20.20.70">
    <property type="entry name" value="Aldolase class I"/>
    <property type="match status" value="1"/>
</dbReference>
<dbReference type="NCBIfam" id="TIGR02814">
    <property type="entry name" value="pfaD_fam"/>
    <property type="match status" value="1"/>
</dbReference>
<dbReference type="InterPro" id="IPR049489">
    <property type="entry name" value="FabD-like_helical_ins"/>
</dbReference>
<protein>
    <submittedName>
        <fullName evidence="2">PfaD family polyunsaturated fatty acid/polyketide biosynthesis protein</fullName>
    </submittedName>
</protein>